<organism evidence="1 2">
    <name type="scientific">Candidatus Jettenia ecosi</name>
    <dbReference type="NCBI Taxonomy" id="2494326"/>
    <lineage>
        <taxon>Bacteria</taxon>
        <taxon>Pseudomonadati</taxon>
        <taxon>Planctomycetota</taxon>
        <taxon>Candidatus Brocadiia</taxon>
        <taxon>Candidatus Brocadiales</taxon>
        <taxon>Candidatus Brocadiaceae</taxon>
        <taxon>Candidatus Jettenia</taxon>
    </lineage>
</organism>
<dbReference type="AlphaFoldDB" id="A0A533Q6B8"/>
<evidence type="ECO:0000313" key="1">
    <source>
        <dbReference type="EMBL" id="TLD40133.1"/>
    </source>
</evidence>
<reference evidence="1 2" key="1">
    <citation type="submission" date="2019-04" db="EMBL/GenBank/DDBJ databases">
        <title>Genome of a novel bacterium Candidatus Jettenia ecosi reconstructed from metagenome of an anammox bioreactor.</title>
        <authorList>
            <person name="Mardanov A.V."/>
            <person name="Beletsky A.V."/>
            <person name="Ravin N.V."/>
            <person name="Botchkova E.A."/>
            <person name="Litti Y.V."/>
            <person name="Nozhevnikova A.N."/>
        </authorList>
    </citation>
    <scope>NUCLEOTIDE SEQUENCE [LARGE SCALE GENOMIC DNA]</scope>
    <source>
        <strain evidence="1">J2</strain>
    </source>
</reference>
<evidence type="ECO:0000313" key="2">
    <source>
        <dbReference type="Proteomes" id="UP000319783"/>
    </source>
</evidence>
<dbReference type="Proteomes" id="UP000319783">
    <property type="component" value="Unassembled WGS sequence"/>
</dbReference>
<comment type="caution">
    <text evidence="1">The sequence shown here is derived from an EMBL/GenBank/DDBJ whole genome shotgun (WGS) entry which is preliminary data.</text>
</comment>
<accession>A0A533Q6B8</accession>
<protein>
    <submittedName>
        <fullName evidence="1">Uncharacterized protein</fullName>
    </submittedName>
</protein>
<sequence>MAYMKCCIHAAALLPHLQQRFRPEALRPILSNGLPFSVSKNEPYAEFQAIL</sequence>
<dbReference type="EMBL" id="SULG01000129">
    <property type="protein sequence ID" value="TLD40133.1"/>
    <property type="molecule type" value="Genomic_DNA"/>
</dbReference>
<proteinExistence type="predicted"/>
<gene>
    <name evidence="1" type="ORF">JETT_3609</name>
</gene>
<name>A0A533Q6B8_9BACT</name>